<gene>
    <name evidence="7" type="ORF">SAMN05421807_11381</name>
</gene>
<dbReference type="Gene3D" id="3.50.50.100">
    <property type="match status" value="1"/>
</dbReference>
<sequence length="411" mass="46485">MMNMEKKSIVILGAGYGGMMTVTKIQKSLRTEEAEITLVNINEYHYQTTWLHQNAVGTVNDDRTKIPIKDVINPQKVTFIQDKVLSIQPKDKKVILENRILHYDVLVIALGFEVETFDVPGLETYAYTINNIEKARELRQHIEDNFSLFVKEEKKNLSRLTFVIGGGGFTGVEFLGELADRVSELCKKYNVDKQLVRIINIEATPTILPEFDEQLVEYAMNSLEARGVEFITGATFKECTPTSVLFEKYGMQTKISTHTIVWAAGVKANSIIKESDFTTNKGKIEVNNDMRSPEYDNVFVIGDCALIMDFEKGKPYPPTAQIAIQESEAVAYNIRAYIRNEEMEGFKPNILGTVASLGSRDAIGIIFKNKKVLGWKATILKKIIDNRYLFKLGGLRLLVKKGKFTIFPRAK</sequence>
<dbReference type="PANTHER" id="PTHR42913">
    <property type="entry name" value="APOPTOSIS-INDUCING FACTOR 1"/>
    <property type="match status" value="1"/>
</dbReference>
<dbReference type="AlphaFoldDB" id="A0A1M5VRG0"/>
<keyword evidence="8" id="KW-1185">Reference proteome</keyword>
<accession>A0A1M5VRG0</accession>
<dbReference type="InterPro" id="IPR023753">
    <property type="entry name" value="FAD/NAD-binding_dom"/>
</dbReference>
<name>A0A1M5VRG0_9BACI</name>
<feature type="domain" description="FAD/NAD(P)-binding" evidence="6">
    <location>
        <begin position="8"/>
        <end position="326"/>
    </location>
</feature>
<keyword evidence="4" id="KW-0274">FAD</keyword>
<evidence type="ECO:0000259" key="6">
    <source>
        <dbReference type="Pfam" id="PF07992"/>
    </source>
</evidence>
<protein>
    <submittedName>
        <fullName evidence="7">NADH dehydrogenase</fullName>
    </submittedName>
</protein>
<dbReference type="InterPro" id="IPR051169">
    <property type="entry name" value="NADH-Q_oxidoreductase"/>
</dbReference>
<dbReference type="EMBL" id="FQXD01000013">
    <property type="protein sequence ID" value="SHH77861.1"/>
    <property type="molecule type" value="Genomic_DNA"/>
</dbReference>
<evidence type="ECO:0000256" key="3">
    <source>
        <dbReference type="ARBA" id="ARBA00022630"/>
    </source>
</evidence>
<dbReference type="Proteomes" id="UP000184079">
    <property type="component" value="Unassembled WGS sequence"/>
</dbReference>
<evidence type="ECO:0000256" key="5">
    <source>
        <dbReference type="ARBA" id="ARBA00023002"/>
    </source>
</evidence>
<evidence type="ECO:0000256" key="2">
    <source>
        <dbReference type="ARBA" id="ARBA00005272"/>
    </source>
</evidence>
<evidence type="ECO:0000313" key="8">
    <source>
        <dbReference type="Proteomes" id="UP000184079"/>
    </source>
</evidence>
<dbReference type="InterPro" id="IPR036188">
    <property type="entry name" value="FAD/NAD-bd_sf"/>
</dbReference>
<evidence type="ECO:0000256" key="4">
    <source>
        <dbReference type="ARBA" id="ARBA00022827"/>
    </source>
</evidence>
<comment type="similarity">
    <text evidence="2">Belongs to the NADH dehydrogenase family.</text>
</comment>
<evidence type="ECO:0000256" key="1">
    <source>
        <dbReference type="ARBA" id="ARBA00001974"/>
    </source>
</evidence>
<comment type="cofactor">
    <cofactor evidence="1">
        <name>FAD</name>
        <dbReference type="ChEBI" id="CHEBI:57692"/>
    </cofactor>
</comment>
<dbReference type="Pfam" id="PF07992">
    <property type="entry name" value="Pyr_redox_2"/>
    <property type="match status" value="1"/>
</dbReference>
<dbReference type="GO" id="GO:0003955">
    <property type="term" value="F:NAD(P)H dehydrogenase (quinone) activity"/>
    <property type="evidence" value="ECO:0007669"/>
    <property type="project" value="TreeGrafter"/>
</dbReference>
<keyword evidence="3" id="KW-0285">Flavoprotein</keyword>
<dbReference type="PRINTS" id="PR00368">
    <property type="entry name" value="FADPNR"/>
</dbReference>
<dbReference type="SUPFAM" id="SSF51905">
    <property type="entry name" value="FAD/NAD(P)-binding domain"/>
    <property type="match status" value="2"/>
</dbReference>
<dbReference type="GO" id="GO:0019646">
    <property type="term" value="P:aerobic electron transport chain"/>
    <property type="evidence" value="ECO:0007669"/>
    <property type="project" value="TreeGrafter"/>
</dbReference>
<proteinExistence type="inferred from homology"/>
<reference evidence="8" key="1">
    <citation type="submission" date="2016-11" db="EMBL/GenBank/DDBJ databases">
        <authorList>
            <person name="Varghese N."/>
            <person name="Submissions S."/>
        </authorList>
    </citation>
    <scope>NUCLEOTIDE SEQUENCE [LARGE SCALE GENOMIC DNA]</scope>
    <source>
        <strain evidence="8">CGMCC 1.6496</strain>
    </source>
</reference>
<evidence type="ECO:0000313" key="7">
    <source>
        <dbReference type="EMBL" id="SHH77861.1"/>
    </source>
</evidence>
<keyword evidence="5" id="KW-0560">Oxidoreductase</keyword>
<dbReference type="PANTHER" id="PTHR42913:SF3">
    <property type="entry name" value="64 KDA MITOCHONDRIAL NADH DEHYDROGENASE (EUROFUNG)"/>
    <property type="match status" value="1"/>
</dbReference>
<organism evidence="7 8">
    <name type="scientific">Virgibacillus chiguensis</name>
    <dbReference type="NCBI Taxonomy" id="411959"/>
    <lineage>
        <taxon>Bacteria</taxon>
        <taxon>Bacillati</taxon>
        <taxon>Bacillota</taxon>
        <taxon>Bacilli</taxon>
        <taxon>Bacillales</taxon>
        <taxon>Bacillaceae</taxon>
        <taxon>Virgibacillus</taxon>
    </lineage>
</organism>